<evidence type="ECO:0000313" key="13">
    <source>
        <dbReference type="Proteomes" id="UP000236394"/>
    </source>
</evidence>
<name>A0A2J8B4I0_9FIRM</name>
<sequence>MDTPLLDKIDLATLSPMMQQYVEMKRSHPDCLLFFRLGDFYELFFDDALIAAKLLELALTGRDCGQKERAPMCGVPFHAVDNYVAKIIANGLKVAICEQMEDPALAKGLVKREIIRIVTPGTVTEGEALESGRNNYLVSVYQSKSYYGLAYIDITTYELQTTSFLLGNCADQVGDEIKRLMAAEVVGNTKFYESEVADELVKKGVLVSELPDDAFATDKFKAFWPETDAGKADLCGKAVNGLLWYLASTQNYPASALQPAKLYQRQDFLFLDNVARRNLELTESMASGSKRGSLLGLLDCAETAMGSRMLRKLLEQPLLNKDKIDERLAAVQELKEGFILRQELREILRGMQDLERLTTKILNYTAGPRDLGNLRSTLDKLPALLNLAERFKNPLLKSLFTEINCFDNLRLVLDKALVERPPLSPKEGGIIKDGYNASCDELRQASANGRSWILQLEQRERDRSGIRNLKIGYNRVFGYYIEISKSNLEKVPADYLRKQTLANGERYITDELKSLEEKVLGAQQKLLQLEYSLFTELREMAADFGHDLLETAANLAYLDSLAALAEAADKYNFVRPDIYVDRKLHIIAGRHPVVEQFVEKGRFVPNDLILPDDKSLLLLTGPNMAGKSTFMRQTALIVIMAQMGSFVPAAKAEIGIVDAIYTRIGASDDLTAGQSTFMVEMHEVATILAKATKRSLLIMDEIGRGTSTYDGLAIASAVIETLTGKDGIQARTLFSTHYHELVEMEDILPNVINYHVAVERRGEEIIFLHQIERGGSDDSFGIEVARLAGVPKNVVERANELLKLLEKNNAGRTRLKFRKEIPLSGQIAIFNSQGSIDPAMKELVKELKNLDIQQLSPLDAFHLLNEYIGKAAKIQL</sequence>
<dbReference type="Proteomes" id="UP000236394">
    <property type="component" value="Unassembled WGS sequence"/>
</dbReference>
<comment type="function">
    <text evidence="8 9">This protein is involved in the repair of mismatches in DNA. It is possible that it carries out the mismatch recognition step. This protein has a weak ATPase activity.</text>
</comment>
<dbReference type="FunFam" id="3.40.1170.10:FF:000001">
    <property type="entry name" value="DNA mismatch repair protein MutS"/>
    <property type="match status" value="1"/>
</dbReference>
<dbReference type="Pfam" id="PF01624">
    <property type="entry name" value="MutS_I"/>
    <property type="match status" value="1"/>
</dbReference>
<dbReference type="SUPFAM" id="SSF55271">
    <property type="entry name" value="DNA repair protein MutS, domain I"/>
    <property type="match status" value="1"/>
</dbReference>
<dbReference type="PANTHER" id="PTHR11361:SF34">
    <property type="entry name" value="DNA MISMATCH REPAIR PROTEIN MSH1, MITOCHONDRIAL"/>
    <property type="match status" value="1"/>
</dbReference>
<evidence type="ECO:0000256" key="6">
    <source>
        <dbReference type="ARBA" id="ARBA00023125"/>
    </source>
</evidence>
<evidence type="ECO:0000256" key="3">
    <source>
        <dbReference type="ARBA" id="ARBA00022741"/>
    </source>
</evidence>
<keyword evidence="6 9" id="KW-0238">DNA-binding</keyword>
<dbReference type="InterPro" id="IPR007861">
    <property type="entry name" value="DNA_mismatch_repair_MutS_clamp"/>
</dbReference>
<comment type="caution">
    <text evidence="12">The sequence shown here is derived from an EMBL/GenBank/DDBJ whole genome shotgun (WGS) entry which is preliminary data.</text>
</comment>
<dbReference type="SUPFAM" id="SSF52540">
    <property type="entry name" value="P-loop containing nucleoside triphosphate hydrolases"/>
    <property type="match status" value="1"/>
</dbReference>
<dbReference type="InterPro" id="IPR016151">
    <property type="entry name" value="DNA_mismatch_repair_MutS_N"/>
</dbReference>
<evidence type="ECO:0000259" key="11">
    <source>
        <dbReference type="PROSITE" id="PS00486"/>
    </source>
</evidence>
<dbReference type="AlphaFoldDB" id="A0A2J8B4I0"/>
<dbReference type="GO" id="GO:0140664">
    <property type="term" value="F:ATP-dependent DNA damage sensor activity"/>
    <property type="evidence" value="ECO:0007669"/>
    <property type="project" value="InterPro"/>
</dbReference>
<dbReference type="InterPro" id="IPR027417">
    <property type="entry name" value="P-loop_NTPase"/>
</dbReference>
<dbReference type="Pfam" id="PF00488">
    <property type="entry name" value="MutS_V"/>
    <property type="match status" value="1"/>
</dbReference>
<dbReference type="PANTHER" id="PTHR11361">
    <property type="entry name" value="DNA MISMATCH REPAIR PROTEIN MUTS FAMILY MEMBER"/>
    <property type="match status" value="1"/>
</dbReference>
<dbReference type="GO" id="GO:0005524">
    <property type="term" value="F:ATP binding"/>
    <property type="evidence" value="ECO:0007669"/>
    <property type="project" value="UniProtKB-UniRule"/>
</dbReference>
<dbReference type="InterPro" id="IPR007695">
    <property type="entry name" value="DNA_mismatch_repair_MutS-lik_N"/>
</dbReference>
<evidence type="ECO:0000313" key="12">
    <source>
        <dbReference type="EMBL" id="PNH19681.1"/>
    </source>
</evidence>
<dbReference type="Pfam" id="PF05190">
    <property type="entry name" value="MutS_IV"/>
    <property type="match status" value="1"/>
</dbReference>
<dbReference type="GO" id="GO:0003684">
    <property type="term" value="F:damaged DNA binding"/>
    <property type="evidence" value="ECO:0007669"/>
    <property type="project" value="UniProtKB-UniRule"/>
</dbReference>
<feature type="binding site" evidence="9">
    <location>
        <begin position="621"/>
        <end position="628"/>
    </location>
    <ligand>
        <name>ATP</name>
        <dbReference type="ChEBI" id="CHEBI:30616"/>
    </ligand>
</feature>
<dbReference type="GO" id="GO:0030983">
    <property type="term" value="F:mismatched DNA binding"/>
    <property type="evidence" value="ECO:0007669"/>
    <property type="project" value="InterPro"/>
</dbReference>
<dbReference type="SMART" id="SM00534">
    <property type="entry name" value="MUTSac"/>
    <property type="match status" value="1"/>
</dbReference>
<dbReference type="FunFam" id="3.40.50.300:FF:000870">
    <property type="entry name" value="MutS protein homolog 4"/>
    <property type="match status" value="1"/>
</dbReference>
<evidence type="ECO:0000256" key="8">
    <source>
        <dbReference type="ARBA" id="ARBA00024647"/>
    </source>
</evidence>
<dbReference type="SMART" id="SM00533">
    <property type="entry name" value="MUTSd"/>
    <property type="match status" value="1"/>
</dbReference>
<dbReference type="PIRSF" id="PIRSF037677">
    <property type="entry name" value="DNA_mis_repair_Msh6"/>
    <property type="match status" value="1"/>
</dbReference>
<reference evidence="13" key="1">
    <citation type="submission" date="2017-04" db="EMBL/GenBank/DDBJ databases">
        <authorList>
            <person name="Bumgarner R.E."/>
            <person name="Fredricks D.N."/>
            <person name="Srinivasan S."/>
        </authorList>
    </citation>
    <scope>NUCLEOTIDE SEQUENCE [LARGE SCALE GENOMIC DNA]</scope>
    <source>
        <strain evidence="13">KA00405</strain>
    </source>
</reference>
<evidence type="ECO:0000256" key="7">
    <source>
        <dbReference type="ARBA" id="ARBA00023204"/>
    </source>
</evidence>
<evidence type="ECO:0000256" key="4">
    <source>
        <dbReference type="ARBA" id="ARBA00022763"/>
    </source>
</evidence>
<accession>A0A2J8B4I0</accession>
<dbReference type="InterPro" id="IPR007696">
    <property type="entry name" value="DNA_mismatch_repair_MutS_core"/>
</dbReference>
<dbReference type="InterPro" id="IPR000432">
    <property type="entry name" value="DNA_mismatch_repair_MutS_C"/>
</dbReference>
<feature type="domain" description="DNA mismatch repair proteins mutS family" evidence="11">
    <location>
        <begin position="695"/>
        <end position="711"/>
    </location>
</feature>
<evidence type="ECO:0000256" key="10">
    <source>
        <dbReference type="RuleBase" id="RU003756"/>
    </source>
</evidence>
<dbReference type="GO" id="GO:0006298">
    <property type="term" value="P:mismatch repair"/>
    <property type="evidence" value="ECO:0007669"/>
    <property type="project" value="UniProtKB-UniRule"/>
</dbReference>
<keyword evidence="4 9" id="KW-0227">DNA damage</keyword>
<dbReference type="InterPro" id="IPR007860">
    <property type="entry name" value="DNA_mmatch_repair_MutS_con_dom"/>
</dbReference>
<dbReference type="Gene3D" id="1.10.1420.10">
    <property type="match status" value="2"/>
</dbReference>
<dbReference type="NCBIfam" id="NF003810">
    <property type="entry name" value="PRK05399.1"/>
    <property type="match status" value="1"/>
</dbReference>
<dbReference type="InterPro" id="IPR036678">
    <property type="entry name" value="MutS_con_dom_sf"/>
</dbReference>
<gene>
    <name evidence="9" type="primary">mutS</name>
    <name evidence="12" type="ORF">B7R76_02015</name>
</gene>
<dbReference type="Gene3D" id="3.40.50.300">
    <property type="entry name" value="P-loop containing nucleotide triphosphate hydrolases"/>
    <property type="match status" value="1"/>
</dbReference>
<keyword evidence="7 9" id="KW-0234">DNA repair</keyword>
<dbReference type="InterPro" id="IPR036187">
    <property type="entry name" value="DNA_mismatch_repair_MutS_sf"/>
</dbReference>
<dbReference type="Gene3D" id="3.30.420.110">
    <property type="entry name" value="MutS, connector domain"/>
    <property type="match status" value="1"/>
</dbReference>
<dbReference type="PROSITE" id="PS00486">
    <property type="entry name" value="DNA_MISMATCH_REPAIR_2"/>
    <property type="match status" value="1"/>
</dbReference>
<comment type="similarity">
    <text evidence="1 9 10">Belongs to the DNA mismatch repair MutS family.</text>
</comment>
<dbReference type="HAMAP" id="MF_00096">
    <property type="entry name" value="MutS"/>
    <property type="match status" value="1"/>
</dbReference>
<dbReference type="InterPro" id="IPR017261">
    <property type="entry name" value="DNA_mismatch_repair_MutS/MSH"/>
</dbReference>
<proteinExistence type="inferred from homology"/>
<dbReference type="InterPro" id="IPR045076">
    <property type="entry name" value="MutS"/>
</dbReference>
<evidence type="ECO:0000256" key="5">
    <source>
        <dbReference type="ARBA" id="ARBA00022840"/>
    </source>
</evidence>
<evidence type="ECO:0000256" key="9">
    <source>
        <dbReference type="HAMAP-Rule" id="MF_00096"/>
    </source>
</evidence>
<dbReference type="Gene3D" id="3.40.1170.10">
    <property type="entry name" value="DNA repair protein MutS, domain I"/>
    <property type="match status" value="1"/>
</dbReference>
<dbReference type="SUPFAM" id="SSF53150">
    <property type="entry name" value="DNA repair protein MutS, domain II"/>
    <property type="match status" value="1"/>
</dbReference>
<dbReference type="GO" id="GO:0005829">
    <property type="term" value="C:cytosol"/>
    <property type="evidence" value="ECO:0007669"/>
    <property type="project" value="TreeGrafter"/>
</dbReference>
<protein>
    <recommendedName>
        <fullName evidence="2 9">DNA mismatch repair protein MutS</fullName>
    </recommendedName>
</protein>
<keyword evidence="3 9" id="KW-0547">Nucleotide-binding</keyword>
<evidence type="ECO:0000256" key="2">
    <source>
        <dbReference type="ARBA" id="ARBA00021982"/>
    </source>
</evidence>
<dbReference type="NCBIfam" id="TIGR01070">
    <property type="entry name" value="mutS1"/>
    <property type="match status" value="1"/>
</dbReference>
<evidence type="ECO:0000256" key="1">
    <source>
        <dbReference type="ARBA" id="ARBA00006271"/>
    </source>
</evidence>
<organism evidence="12 13">
    <name type="scientific">Mageeibacillus indolicus</name>
    <dbReference type="NCBI Taxonomy" id="884684"/>
    <lineage>
        <taxon>Bacteria</taxon>
        <taxon>Bacillati</taxon>
        <taxon>Bacillota</taxon>
        <taxon>Clostridia</taxon>
        <taxon>Eubacteriales</taxon>
        <taxon>Oscillospiraceae</taxon>
        <taxon>Mageeibacillus</taxon>
    </lineage>
</organism>
<dbReference type="SUPFAM" id="SSF48334">
    <property type="entry name" value="DNA repair protein MutS, domain III"/>
    <property type="match status" value="1"/>
</dbReference>
<keyword evidence="5 9" id="KW-0067">ATP-binding</keyword>
<dbReference type="CDD" id="cd03284">
    <property type="entry name" value="ABC_MutS1"/>
    <property type="match status" value="1"/>
</dbReference>
<dbReference type="Pfam" id="PF05192">
    <property type="entry name" value="MutS_III"/>
    <property type="match status" value="1"/>
</dbReference>
<dbReference type="InterPro" id="IPR005748">
    <property type="entry name" value="DNA_mismatch_repair_MutS"/>
</dbReference>
<dbReference type="EMBL" id="NBZD01000001">
    <property type="protein sequence ID" value="PNH19681.1"/>
    <property type="molecule type" value="Genomic_DNA"/>
</dbReference>
<dbReference type="Pfam" id="PF05188">
    <property type="entry name" value="MutS_II"/>
    <property type="match status" value="1"/>
</dbReference>